<keyword evidence="4 6" id="KW-0658">Purine biosynthesis</keyword>
<evidence type="ECO:0000256" key="5">
    <source>
        <dbReference type="ARBA" id="ARBA00022840"/>
    </source>
</evidence>
<dbReference type="EMBL" id="BSNK01000001">
    <property type="protein sequence ID" value="GLQ23531.1"/>
    <property type="molecule type" value="Genomic_DNA"/>
</dbReference>
<dbReference type="HAMAP" id="MF_01926">
    <property type="entry name" value="PurS"/>
    <property type="match status" value="1"/>
</dbReference>
<sequence length="85" mass="9437">MPMIARVYVGLKPGVLDPQGRTIANSLNDLGFNEVVDAKQGKVIELRFAESDAGRDAVEARVKEMCEKLLANTVIESYRIELDEE</sequence>
<comment type="pathway">
    <text evidence="6">Purine metabolism; IMP biosynthesis via de novo pathway; 5-amino-1-(5-phospho-D-ribosyl)imidazole from N(2)-formyl-N(1)-(5-phospho-D-ribosyl)glycinamide: step 1/2.</text>
</comment>
<comment type="similarity">
    <text evidence="6">Belongs to the PurS family.</text>
</comment>
<reference evidence="7" key="1">
    <citation type="journal article" date="2014" name="Int. J. Syst. Evol. Microbiol.">
        <title>Complete genome of a new Firmicutes species belonging to the dominant human colonic microbiota ('Ruminococcus bicirculans') reveals two chromosomes and a selective capacity to utilize plant glucans.</title>
        <authorList>
            <consortium name="NISC Comparative Sequencing Program"/>
            <person name="Wegmann U."/>
            <person name="Louis P."/>
            <person name="Goesmann A."/>
            <person name="Henrissat B."/>
            <person name="Duncan S.H."/>
            <person name="Flint H.J."/>
        </authorList>
    </citation>
    <scope>NUCLEOTIDE SEQUENCE</scope>
    <source>
        <strain evidence="7">NBRC 108219</strain>
    </source>
</reference>
<accession>A0ABQ5V7M6</accession>
<evidence type="ECO:0000313" key="8">
    <source>
        <dbReference type="Proteomes" id="UP001161391"/>
    </source>
</evidence>
<evidence type="ECO:0000256" key="1">
    <source>
        <dbReference type="ARBA" id="ARBA00022490"/>
    </source>
</evidence>
<comment type="caution">
    <text evidence="7">The sequence shown here is derived from an EMBL/GenBank/DDBJ whole genome shotgun (WGS) entry which is preliminary data.</text>
</comment>
<keyword evidence="2 6" id="KW-0436">Ligase</keyword>
<dbReference type="EC" id="6.3.5.3" evidence="6"/>
<evidence type="ECO:0000256" key="4">
    <source>
        <dbReference type="ARBA" id="ARBA00022755"/>
    </source>
</evidence>
<keyword evidence="1 6" id="KW-0963">Cytoplasm</keyword>
<dbReference type="NCBIfam" id="TIGR00302">
    <property type="entry name" value="phosphoribosylformylglycinamidine synthase subunit PurS"/>
    <property type="match status" value="1"/>
</dbReference>
<dbReference type="PANTHER" id="PTHR34696:SF1">
    <property type="entry name" value="PHOSPHORIBOSYLFORMYLGLYCINAMIDINE SYNTHASE SUBUNIT PURS"/>
    <property type="match status" value="1"/>
</dbReference>
<keyword evidence="3 6" id="KW-0547">Nucleotide-binding</keyword>
<dbReference type="Pfam" id="PF02700">
    <property type="entry name" value="PurS"/>
    <property type="match status" value="1"/>
</dbReference>
<keyword evidence="5 6" id="KW-0067">ATP-binding</keyword>
<organism evidence="7 8">
    <name type="scientific">Algimonas ampicilliniresistens</name>
    <dbReference type="NCBI Taxonomy" id="1298735"/>
    <lineage>
        <taxon>Bacteria</taxon>
        <taxon>Pseudomonadati</taxon>
        <taxon>Pseudomonadota</taxon>
        <taxon>Alphaproteobacteria</taxon>
        <taxon>Maricaulales</taxon>
        <taxon>Robiginitomaculaceae</taxon>
        <taxon>Algimonas</taxon>
    </lineage>
</organism>
<dbReference type="PANTHER" id="PTHR34696">
    <property type="entry name" value="PHOSPHORIBOSYLFORMYLGLYCINAMIDINE SYNTHASE SUBUNIT PURS"/>
    <property type="match status" value="1"/>
</dbReference>
<dbReference type="Proteomes" id="UP001161391">
    <property type="component" value="Unassembled WGS sequence"/>
</dbReference>
<reference evidence="7" key="2">
    <citation type="submission" date="2023-01" db="EMBL/GenBank/DDBJ databases">
        <title>Draft genome sequence of Algimonas ampicilliniresistens strain NBRC 108219.</title>
        <authorList>
            <person name="Sun Q."/>
            <person name="Mori K."/>
        </authorList>
    </citation>
    <scope>NUCLEOTIDE SEQUENCE</scope>
    <source>
        <strain evidence="7">NBRC 108219</strain>
    </source>
</reference>
<proteinExistence type="inferred from homology"/>
<evidence type="ECO:0000256" key="6">
    <source>
        <dbReference type="HAMAP-Rule" id="MF_01926"/>
    </source>
</evidence>
<comment type="catalytic activity">
    <reaction evidence="6">
        <text>N(2)-formyl-N(1)-(5-phospho-beta-D-ribosyl)glycinamide + L-glutamine + ATP + H2O = 2-formamido-N(1)-(5-O-phospho-beta-D-ribosyl)acetamidine + L-glutamate + ADP + phosphate + H(+)</text>
        <dbReference type="Rhea" id="RHEA:17129"/>
        <dbReference type="ChEBI" id="CHEBI:15377"/>
        <dbReference type="ChEBI" id="CHEBI:15378"/>
        <dbReference type="ChEBI" id="CHEBI:29985"/>
        <dbReference type="ChEBI" id="CHEBI:30616"/>
        <dbReference type="ChEBI" id="CHEBI:43474"/>
        <dbReference type="ChEBI" id="CHEBI:58359"/>
        <dbReference type="ChEBI" id="CHEBI:147286"/>
        <dbReference type="ChEBI" id="CHEBI:147287"/>
        <dbReference type="ChEBI" id="CHEBI:456216"/>
        <dbReference type="EC" id="6.3.5.3"/>
    </reaction>
</comment>
<dbReference type="InterPro" id="IPR003850">
    <property type="entry name" value="PurS"/>
</dbReference>
<evidence type="ECO:0000313" key="7">
    <source>
        <dbReference type="EMBL" id="GLQ23531.1"/>
    </source>
</evidence>
<evidence type="ECO:0000256" key="3">
    <source>
        <dbReference type="ARBA" id="ARBA00022741"/>
    </source>
</evidence>
<dbReference type="SUPFAM" id="SSF82697">
    <property type="entry name" value="PurS-like"/>
    <property type="match status" value="1"/>
</dbReference>
<keyword evidence="8" id="KW-1185">Reference proteome</keyword>
<dbReference type="NCBIfam" id="NF004630">
    <property type="entry name" value="PRK05974.1"/>
    <property type="match status" value="1"/>
</dbReference>
<name>A0ABQ5V7M6_9PROT</name>
<gene>
    <name evidence="6 7" type="primary">purS</name>
    <name evidence="7" type="ORF">GCM10007853_14050</name>
</gene>
<comment type="subcellular location">
    <subcellularLocation>
        <location evidence="6">Cytoplasm</location>
    </subcellularLocation>
</comment>
<comment type="function">
    <text evidence="6">Part of the phosphoribosylformylglycinamidine synthase complex involved in the purines biosynthetic pathway. Catalyzes the ATP-dependent conversion of formylglycinamide ribonucleotide (FGAR) and glutamine to yield formylglycinamidine ribonucleotide (FGAM) and glutamate. The FGAM synthase complex is composed of three subunits. PurQ produces an ammonia molecule by converting glutamine to glutamate. PurL transfers the ammonia molecule to FGAR to form FGAM in an ATP-dependent manner. PurS interacts with PurQ and PurL and is thought to assist in the transfer of the ammonia molecule from PurQ to PurL.</text>
</comment>
<comment type="subunit">
    <text evidence="6">Part of the FGAM synthase complex composed of 1 PurL, 1 PurQ and 2 PurS subunits.</text>
</comment>
<evidence type="ECO:0000256" key="2">
    <source>
        <dbReference type="ARBA" id="ARBA00022598"/>
    </source>
</evidence>
<dbReference type="Gene3D" id="3.30.1280.10">
    <property type="entry name" value="Phosphoribosylformylglycinamidine synthase subunit PurS"/>
    <property type="match status" value="1"/>
</dbReference>
<protein>
    <recommendedName>
        <fullName evidence="6">Phosphoribosylformylglycinamidine synthase subunit PurS</fullName>
        <shortName evidence="6">FGAM synthase</shortName>
        <ecNumber evidence="6">6.3.5.3</ecNumber>
    </recommendedName>
    <alternativeName>
        <fullName evidence="6">Formylglycinamide ribonucleotide amidotransferase subunit III</fullName>
        <shortName evidence="6">FGAR amidotransferase III</shortName>
        <shortName evidence="6">FGAR-AT III</shortName>
    </alternativeName>
    <alternativeName>
        <fullName evidence="6">Phosphoribosylformylglycinamidine synthase subunit III</fullName>
    </alternativeName>
</protein>
<dbReference type="InterPro" id="IPR036604">
    <property type="entry name" value="PurS-like_sf"/>
</dbReference>